<protein>
    <submittedName>
        <fullName evidence="1">Uncharacterized protein</fullName>
    </submittedName>
</protein>
<dbReference type="InterPro" id="IPR005534">
    <property type="entry name" value="Curli_assmbl/transp-comp_CsgG"/>
</dbReference>
<dbReference type="GO" id="GO:0030288">
    <property type="term" value="C:outer membrane-bounded periplasmic space"/>
    <property type="evidence" value="ECO:0007669"/>
    <property type="project" value="InterPro"/>
</dbReference>
<feature type="non-terminal residue" evidence="1">
    <location>
        <position position="1"/>
    </location>
</feature>
<accession>A0A382HPW4</accession>
<dbReference type="Pfam" id="PF03783">
    <property type="entry name" value="CsgG"/>
    <property type="match status" value="1"/>
</dbReference>
<evidence type="ECO:0000313" key="1">
    <source>
        <dbReference type="EMBL" id="SVB89310.1"/>
    </source>
</evidence>
<proteinExistence type="predicted"/>
<dbReference type="Gene3D" id="3.40.50.10610">
    <property type="entry name" value="ABC-type transport auxiliary lipoprotein component"/>
    <property type="match status" value="1"/>
</dbReference>
<organism evidence="1">
    <name type="scientific">marine metagenome</name>
    <dbReference type="NCBI Taxonomy" id="408172"/>
    <lineage>
        <taxon>unclassified sequences</taxon>
        <taxon>metagenomes</taxon>
        <taxon>ecological metagenomes</taxon>
    </lineage>
</organism>
<reference evidence="1" key="1">
    <citation type="submission" date="2018-05" db="EMBL/GenBank/DDBJ databases">
        <authorList>
            <person name="Lanie J.A."/>
            <person name="Ng W.-L."/>
            <person name="Kazmierczak K.M."/>
            <person name="Andrzejewski T.M."/>
            <person name="Davidsen T.M."/>
            <person name="Wayne K.J."/>
            <person name="Tettelin H."/>
            <person name="Glass J.I."/>
            <person name="Rusch D."/>
            <person name="Podicherti R."/>
            <person name="Tsui H.-C.T."/>
            <person name="Winkler M.E."/>
        </authorList>
    </citation>
    <scope>NUCLEOTIDE SEQUENCE</scope>
</reference>
<gene>
    <name evidence="1" type="ORF">METZ01_LOCUS242164</name>
</gene>
<dbReference type="EMBL" id="UINC01062562">
    <property type="protein sequence ID" value="SVB89310.1"/>
    <property type="molecule type" value="Genomic_DNA"/>
</dbReference>
<sequence length="329" mass="38085">KMSKSKWPELVHQYEVLNQLANEIRKLKPILKLNIAYELDLSIQDYTEQLNEAKPLAADYHYMKALDLSKEPSKKNQKEAAINFKLALRYIPGYMNAQELYEESREAATFTLLIRPFDGNSNITSYIRDQMIMKQSNASKEFLRIINRDQLETILNEQALVQSGITENNYMEIGKLSGADHILSATIVTTFRPVEKIIEKDIKQDKEVVLETEEYVDSVGVTKTKEIKGTVMALVQHHKKSSGAKLTLSYQIIDLNNNRILYKVTLRGQENFFHEWATYEGDKRALNKKFKSLIKRKDKFSPSKDEMLLKIAKSISYQLQRRVAGHYLN</sequence>
<name>A0A382HPW4_9ZZZZ</name>
<dbReference type="AlphaFoldDB" id="A0A382HPW4"/>